<keyword evidence="3" id="KW-1185">Reference proteome</keyword>
<dbReference type="AlphaFoldDB" id="A0A9Q1FT61"/>
<evidence type="ECO:0000256" key="1">
    <source>
        <dbReference type="SAM" id="MobiDB-lite"/>
    </source>
</evidence>
<dbReference type="EMBL" id="JAINUF010000004">
    <property type="protein sequence ID" value="KAJ8365801.1"/>
    <property type="molecule type" value="Genomic_DNA"/>
</dbReference>
<gene>
    <name evidence="2" type="ORF">SKAU_G00146320</name>
</gene>
<name>A0A9Q1FT61_SYNKA</name>
<dbReference type="Proteomes" id="UP001152622">
    <property type="component" value="Chromosome 4"/>
</dbReference>
<protein>
    <submittedName>
        <fullName evidence="2">Uncharacterized protein</fullName>
    </submittedName>
</protein>
<sequence length="213" mass="23648">MFYKSSQQDFQTGIFNLKYYQVISFQKLGAVAFNLSRTHCFDFSSGKNHGAETQRVVLGGADGAARPSVTSTVFPTRRSRRTVISSVLRTVVVQTYCHAVPHTVAYRTGWRGPSHRIQRLIGPFLPTLPSCRTRNLAHVFGGSPRRHVEHFAGEEDSVSATSVAEYFMSCDSQTKRKAPRGEQENQAQRRGSPPPPPPSSPRGCPCNKHCPSR</sequence>
<organism evidence="2 3">
    <name type="scientific">Synaphobranchus kaupii</name>
    <name type="common">Kaup's arrowtooth eel</name>
    <dbReference type="NCBI Taxonomy" id="118154"/>
    <lineage>
        <taxon>Eukaryota</taxon>
        <taxon>Metazoa</taxon>
        <taxon>Chordata</taxon>
        <taxon>Craniata</taxon>
        <taxon>Vertebrata</taxon>
        <taxon>Euteleostomi</taxon>
        <taxon>Actinopterygii</taxon>
        <taxon>Neopterygii</taxon>
        <taxon>Teleostei</taxon>
        <taxon>Anguilliformes</taxon>
        <taxon>Synaphobranchidae</taxon>
        <taxon>Synaphobranchus</taxon>
    </lineage>
</organism>
<comment type="caution">
    <text evidence="2">The sequence shown here is derived from an EMBL/GenBank/DDBJ whole genome shotgun (WGS) entry which is preliminary data.</text>
</comment>
<feature type="region of interest" description="Disordered" evidence="1">
    <location>
        <begin position="170"/>
        <end position="213"/>
    </location>
</feature>
<accession>A0A9Q1FT61</accession>
<evidence type="ECO:0000313" key="2">
    <source>
        <dbReference type="EMBL" id="KAJ8365801.1"/>
    </source>
</evidence>
<reference evidence="2" key="1">
    <citation type="journal article" date="2023" name="Science">
        <title>Genome structures resolve the early diversification of teleost fishes.</title>
        <authorList>
            <person name="Parey E."/>
            <person name="Louis A."/>
            <person name="Montfort J."/>
            <person name="Bouchez O."/>
            <person name="Roques C."/>
            <person name="Iampietro C."/>
            <person name="Lluch J."/>
            <person name="Castinel A."/>
            <person name="Donnadieu C."/>
            <person name="Desvignes T."/>
            <person name="Floi Bucao C."/>
            <person name="Jouanno E."/>
            <person name="Wen M."/>
            <person name="Mejri S."/>
            <person name="Dirks R."/>
            <person name="Jansen H."/>
            <person name="Henkel C."/>
            <person name="Chen W.J."/>
            <person name="Zahm M."/>
            <person name="Cabau C."/>
            <person name="Klopp C."/>
            <person name="Thompson A.W."/>
            <person name="Robinson-Rechavi M."/>
            <person name="Braasch I."/>
            <person name="Lecointre G."/>
            <person name="Bobe J."/>
            <person name="Postlethwait J.H."/>
            <person name="Berthelot C."/>
            <person name="Roest Crollius H."/>
            <person name="Guiguen Y."/>
        </authorList>
    </citation>
    <scope>NUCLEOTIDE SEQUENCE</scope>
    <source>
        <strain evidence="2">WJC10195</strain>
    </source>
</reference>
<evidence type="ECO:0000313" key="3">
    <source>
        <dbReference type="Proteomes" id="UP001152622"/>
    </source>
</evidence>
<proteinExistence type="predicted"/>